<comment type="similarity">
    <text evidence="2">Belongs to the glycosyl hydrolase 85 family.</text>
</comment>
<keyword evidence="6" id="KW-0326">Glycosidase</keyword>
<evidence type="ECO:0000313" key="12">
    <source>
        <dbReference type="EMBL" id="CAH3162856.1"/>
    </source>
</evidence>
<keyword evidence="9" id="KW-1133">Transmembrane helix</keyword>
<feature type="region of interest" description="Disordered" evidence="8">
    <location>
        <begin position="79"/>
        <end position="110"/>
    </location>
</feature>
<comment type="catalytic activity">
    <reaction evidence="7">
        <text>an N(4)-(oligosaccharide-(1-&gt;3)-[oligosaccharide-(1-&gt;6)]-beta-D-Man-(1-&gt;4)-beta-D-GlcNAc-(1-&gt;4)-alpha-D-GlcNAc)-L-asparaginyl-[protein] + H2O = an oligosaccharide-(1-&gt;3)-[oligosaccharide-(1-&gt;6)]-beta-D-Man-(1-&gt;4)-D-GlcNAc + N(4)-(N-acetyl-beta-D-glucosaminyl)-L-asparaginyl-[protein]</text>
        <dbReference type="Rhea" id="RHEA:73067"/>
        <dbReference type="Rhea" id="RHEA-COMP:12603"/>
        <dbReference type="Rhea" id="RHEA-COMP:18176"/>
        <dbReference type="ChEBI" id="CHEBI:15377"/>
        <dbReference type="ChEBI" id="CHEBI:132248"/>
        <dbReference type="ChEBI" id="CHEBI:192714"/>
        <dbReference type="ChEBI" id="CHEBI:192715"/>
        <dbReference type="EC" id="3.2.1.96"/>
    </reaction>
</comment>
<reference evidence="12 13" key="1">
    <citation type="submission" date="2022-05" db="EMBL/GenBank/DDBJ databases">
        <authorList>
            <consortium name="Genoscope - CEA"/>
            <person name="William W."/>
        </authorList>
    </citation>
    <scope>NUCLEOTIDE SEQUENCE [LARGE SCALE GENOMIC DNA]</scope>
</reference>
<organism evidence="12 13">
    <name type="scientific">Porites lobata</name>
    <dbReference type="NCBI Taxonomy" id="104759"/>
    <lineage>
        <taxon>Eukaryota</taxon>
        <taxon>Metazoa</taxon>
        <taxon>Cnidaria</taxon>
        <taxon>Anthozoa</taxon>
        <taxon>Hexacorallia</taxon>
        <taxon>Scleractinia</taxon>
        <taxon>Fungiina</taxon>
        <taxon>Poritidae</taxon>
        <taxon>Porites</taxon>
    </lineage>
</organism>
<feature type="domain" description="Cytosolic endo-beta-N-acetylglucosaminidase C-terminal" evidence="11">
    <location>
        <begin position="732"/>
        <end position="838"/>
    </location>
</feature>
<name>A0ABN8QHI6_9CNID</name>
<evidence type="ECO:0000259" key="11">
    <source>
        <dbReference type="Pfam" id="PF25529"/>
    </source>
</evidence>
<evidence type="ECO:0000256" key="7">
    <source>
        <dbReference type="ARBA" id="ARBA00034414"/>
    </source>
</evidence>
<keyword evidence="4" id="KW-0963">Cytoplasm</keyword>
<evidence type="ECO:0000256" key="8">
    <source>
        <dbReference type="SAM" id="MobiDB-lite"/>
    </source>
</evidence>
<dbReference type="EMBL" id="CALNXK010000124">
    <property type="protein sequence ID" value="CAH3162856.1"/>
    <property type="molecule type" value="Genomic_DNA"/>
</dbReference>
<dbReference type="Pfam" id="PF03644">
    <property type="entry name" value="Glyco_hydro_85"/>
    <property type="match status" value="1"/>
</dbReference>
<evidence type="ECO:0000259" key="10">
    <source>
        <dbReference type="Pfam" id="PF03644"/>
    </source>
</evidence>
<dbReference type="Gene3D" id="2.60.120.260">
    <property type="entry name" value="Galactose-binding domain-like"/>
    <property type="match status" value="1"/>
</dbReference>
<dbReference type="InterPro" id="IPR017853">
    <property type="entry name" value="GH"/>
</dbReference>
<evidence type="ECO:0000256" key="1">
    <source>
        <dbReference type="ARBA" id="ARBA00004514"/>
    </source>
</evidence>
<dbReference type="EC" id="3.2.1.96" evidence="3"/>
<dbReference type="Gene3D" id="3.20.20.80">
    <property type="entry name" value="Glycosidases"/>
    <property type="match status" value="1"/>
</dbReference>
<dbReference type="InterPro" id="IPR032979">
    <property type="entry name" value="ENGase"/>
</dbReference>
<evidence type="ECO:0000313" key="13">
    <source>
        <dbReference type="Proteomes" id="UP001159405"/>
    </source>
</evidence>
<feature type="domain" description="Cytosolic endo-beta-N-acetylglucosaminidase TIM barrel" evidence="10">
    <location>
        <begin position="202"/>
        <end position="481"/>
    </location>
</feature>
<dbReference type="PANTHER" id="PTHR13246:SF1">
    <property type="entry name" value="CYTOSOLIC ENDO-BETA-N-ACETYLGLUCOSAMINIDASE"/>
    <property type="match status" value="1"/>
</dbReference>
<comment type="subcellular location">
    <subcellularLocation>
        <location evidence="1">Cytoplasm</location>
        <location evidence="1">Cytosol</location>
    </subcellularLocation>
</comment>
<keyword evidence="13" id="KW-1185">Reference proteome</keyword>
<evidence type="ECO:0000256" key="6">
    <source>
        <dbReference type="ARBA" id="ARBA00023295"/>
    </source>
</evidence>
<evidence type="ECO:0000256" key="4">
    <source>
        <dbReference type="ARBA" id="ARBA00022490"/>
    </source>
</evidence>
<dbReference type="Proteomes" id="UP001159405">
    <property type="component" value="Unassembled WGS sequence"/>
</dbReference>
<dbReference type="InterPro" id="IPR005201">
    <property type="entry name" value="TIM_ENGase"/>
</dbReference>
<evidence type="ECO:0000256" key="5">
    <source>
        <dbReference type="ARBA" id="ARBA00022801"/>
    </source>
</evidence>
<dbReference type="InterPro" id="IPR057882">
    <property type="entry name" value="ENGase_C"/>
</dbReference>
<keyword evidence="5" id="KW-0378">Hydrolase</keyword>
<comment type="caution">
    <text evidence="12">The sequence shown here is derived from an EMBL/GenBank/DDBJ whole genome shotgun (WGS) entry which is preliminary data.</text>
</comment>
<gene>
    <name evidence="12" type="ORF">PLOB_00005510</name>
</gene>
<accession>A0ABN8QHI6</accession>
<feature type="region of interest" description="Disordered" evidence="8">
    <location>
        <begin position="131"/>
        <end position="151"/>
    </location>
</feature>
<proteinExistence type="inferred from homology"/>
<protein>
    <recommendedName>
        <fullName evidence="3">mannosyl-glycoprotein endo-beta-N-acetylglucosaminidase</fullName>
        <ecNumber evidence="3">3.2.1.96</ecNumber>
    </recommendedName>
</protein>
<keyword evidence="9" id="KW-0812">Transmembrane</keyword>
<dbReference type="CDD" id="cd06547">
    <property type="entry name" value="GH85_ENGase"/>
    <property type="match status" value="1"/>
</dbReference>
<dbReference type="Pfam" id="PF25529">
    <property type="entry name" value="Ig_ENGASE1_C"/>
    <property type="match status" value="1"/>
</dbReference>
<keyword evidence="9" id="KW-0472">Membrane</keyword>
<evidence type="ECO:0000256" key="3">
    <source>
        <dbReference type="ARBA" id="ARBA00012566"/>
    </source>
</evidence>
<sequence>MSEPFLYLVARSMLLLFWTVLAVLFGLFALWKYLKPRESNNQRISSRQTSENMKEARLKFFAGREEVLSRSTMFTIDSSSDTPAHVRTNDSVSEERNIQKERQKKTVDAGQDIEAPEPSVRYTKLIEGPRKVGSSALETENSPFDPETSAPITRPLKSLDEVLSWTQGFDFFNVASVLLTEKSRKLEKRPRTLVCHDMKGGYLEDRFVQGTNTAPGDSYIIYHWQLIDIFVYFSHHFVTIPPPCWTNAAHTHGVPVLGTVITESEDGVIRCSKFLEDMASWKSLANQLVDIADYYRFDGWFLNIENPIQPVQINNLEEFVKYLTAEMHQRIPNSLVIWYDSVTYKGDLAWQDELNAKNRIFFDASDGIFLNYNWSEAHLMRSAGAAGHNRVADVYVGVDVFGRGCFGGGGYNSKLAFKVIREEKLSAALFAPGWVLETQGSKNFFVNQDKFWNLLAPYCTVRSAVKEIPFVTSTCRGCGKTANIDGKVVLSKLWTNLSAQQYQPTFINTFFNLGAKGGLAISAVEYTMDDAYNGGGCLLITGHAHSTPEMSKGVVRLFKTNFQIMGPLLVSFTFKLDLKDCIDVALQLHTNKMPTYLLFCPLPSVKEQDPGQMEDSDLNNKLIRRYGIPESRTLTSSVFTSPIGSEHYTLFEPLSGDPHQVVQQAFGLREYDETGTSSEWLTRHYLIAGKELEGCTVQEIRLLCTVSPGAKSTGTFKLHLGEIKIVDPKVLKHPLASVRNIRCLDLIWKPTDQGYSLSLTLVWNCPMNDGQFDKPVHYNVFRATEDSNLFLGRAFVEAYRVCQLPVSKNCSSVEFVVQILTQSGLKKPLQECNRFKLNW</sequence>
<feature type="transmembrane region" description="Helical" evidence="9">
    <location>
        <begin position="12"/>
        <end position="34"/>
    </location>
</feature>
<dbReference type="SUPFAM" id="SSF51445">
    <property type="entry name" value="(Trans)glycosidases"/>
    <property type="match status" value="1"/>
</dbReference>
<evidence type="ECO:0000256" key="2">
    <source>
        <dbReference type="ARBA" id="ARBA00007849"/>
    </source>
</evidence>
<dbReference type="PANTHER" id="PTHR13246">
    <property type="entry name" value="ENDO BETA N-ACETYLGLUCOSAMINIDASE"/>
    <property type="match status" value="1"/>
</dbReference>
<feature type="compositionally biased region" description="Basic and acidic residues" evidence="8">
    <location>
        <begin position="93"/>
        <end position="107"/>
    </location>
</feature>
<evidence type="ECO:0000256" key="9">
    <source>
        <dbReference type="SAM" id="Phobius"/>
    </source>
</evidence>